<evidence type="ECO:0000313" key="3">
    <source>
        <dbReference type="Proteomes" id="UP000712600"/>
    </source>
</evidence>
<keyword evidence="1" id="KW-1133">Transmembrane helix</keyword>
<keyword evidence="1" id="KW-0812">Transmembrane</keyword>
<proteinExistence type="predicted"/>
<name>A0A8S9P437_BRACR</name>
<dbReference type="EMBL" id="QGKX02001521">
    <property type="protein sequence ID" value="KAF3507753.1"/>
    <property type="molecule type" value="Genomic_DNA"/>
</dbReference>
<comment type="caution">
    <text evidence="2">The sequence shown here is derived from an EMBL/GenBank/DDBJ whole genome shotgun (WGS) entry which is preliminary data.</text>
</comment>
<reference evidence="2" key="1">
    <citation type="submission" date="2019-12" db="EMBL/GenBank/DDBJ databases">
        <title>Genome sequencing and annotation of Brassica cretica.</title>
        <authorList>
            <person name="Studholme D.J."/>
            <person name="Sarris P."/>
        </authorList>
    </citation>
    <scope>NUCLEOTIDE SEQUENCE</scope>
    <source>
        <strain evidence="2">PFS-109/04</strain>
        <tissue evidence="2">Leaf</tissue>
    </source>
</reference>
<accession>A0A8S9P437</accession>
<keyword evidence="1" id="KW-0472">Membrane</keyword>
<gene>
    <name evidence="2" type="ORF">F2Q69_00002697</name>
</gene>
<dbReference type="Proteomes" id="UP000712600">
    <property type="component" value="Unassembled WGS sequence"/>
</dbReference>
<protein>
    <submittedName>
        <fullName evidence="2">Uncharacterized protein</fullName>
    </submittedName>
</protein>
<feature type="transmembrane region" description="Helical" evidence="1">
    <location>
        <begin position="90"/>
        <end position="109"/>
    </location>
</feature>
<evidence type="ECO:0000256" key="1">
    <source>
        <dbReference type="SAM" id="Phobius"/>
    </source>
</evidence>
<evidence type="ECO:0000313" key="2">
    <source>
        <dbReference type="EMBL" id="KAF3507753.1"/>
    </source>
</evidence>
<organism evidence="2 3">
    <name type="scientific">Brassica cretica</name>
    <name type="common">Mustard</name>
    <dbReference type="NCBI Taxonomy" id="69181"/>
    <lineage>
        <taxon>Eukaryota</taxon>
        <taxon>Viridiplantae</taxon>
        <taxon>Streptophyta</taxon>
        <taxon>Embryophyta</taxon>
        <taxon>Tracheophyta</taxon>
        <taxon>Spermatophyta</taxon>
        <taxon>Magnoliopsida</taxon>
        <taxon>eudicotyledons</taxon>
        <taxon>Gunneridae</taxon>
        <taxon>Pentapetalae</taxon>
        <taxon>rosids</taxon>
        <taxon>malvids</taxon>
        <taxon>Brassicales</taxon>
        <taxon>Brassicaceae</taxon>
        <taxon>Brassiceae</taxon>
        <taxon>Brassica</taxon>
    </lineage>
</organism>
<dbReference type="AlphaFoldDB" id="A0A8S9P437"/>
<sequence length="123" mass="13677">MNKPLQKNTGAGGWSHSRREWKGAILKTMITVKYGAFDTSNLDHDEIGAECSVLNPTSSSAATTLHYMSSSLVIRDLTESITKTWRDTEVGLINTLALVLRILLMIMVCRIHSKERRTSTLPS</sequence>